<sequence length="53" mass="6084">MRSDRELSNISHWEMTDEELARVAEQEAAQQAAYTEKRAAERAAFRASKDEKA</sequence>
<dbReference type="RefSeq" id="WP_237190020.1">
    <property type="nucleotide sequence ID" value="NZ_BAABGT010000086.1"/>
</dbReference>
<reference evidence="2" key="1">
    <citation type="journal article" date="2019" name="Int. J. Syst. Evol. Microbiol.">
        <title>The Global Catalogue of Microorganisms (GCM) 10K type strain sequencing project: providing services to taxonomists for standard genome sequencing and annotation.</title>
        <authorList>
            <consortium name="The Broad Institute Genomics Platform"/>
            <consortium name="The Broad Institute Genome Sequencing Center for Infectious Disease"/>
            <person name="Wu L."/>
            <person name="Ma J."/>
        </authorList>
    </citation>
    <scope>NUCLEOTIDE SEQUENCE [LARGE SCALE GENOMIC DNA]</scope>
    <source>
        <strain evidence="2">JCM 17906</strain>
    </source>
</reference>
<organism evidence="1 2">
    <name type="scientific">Pseudonocardia xishanensis</name>
    <dbReference type="NCBI Taxonomy" id="630995"/>
    <lineage>
        <taxon>Bacteria</taxon>
        <taxon>Bacillati</taxon>
        <taxon>Actinomycetota</taxon>
        <taxon>Actinomycetes</taxon>
        <taxon>Pseudonocardiales</taxon>
        <taxon>Pseudonocardiaceae</taxon>
        <taxon>Pseudonocardia</taxon>
    </lineage>
</organism>
<gene>
    <name evidence="1" type="ORF">GCM10023175_53360</name>
</gene>
<protein>
    <submittedName>
        <fullName evidence="1">Uncharacterized protein</fullName>
    </submittedName>
</protein>
<dbReference type="EMBL" id="BAABGT010000086">
    <property type="protein sequence ID" value="GAA4554745.1"/>
    <property type="molecule type" value="Genomic_DNA"/>
</dbReference>
<accession>A0ABP8RZL2</accession>
<proteinExistence type="predicted"/>
<evidence type="ECO:0000313" key="1">
    <source>
        <dbReference type="EMBL" id="GAA4554745.1"/>
    </source>
</evidence>
<dbReference type="Proteomes" id="UP001501598">
    <property type="component" value="Unassembled WGS sequence"/>
</dbReference>
<evidence type="ECO:0000313" key="2">
    <source>
        <dbReference type="Proteomes" id="UP001501598"/>
    </source>
</evidence>
<comment type="caution">
    <text evidence="1">The sequence shown here is derived from an EMBL/GenBank/DDBJ whole genome shotgun (WGS) entry which is preliminary data.</text>
</comment>
<name>A0ABP8RZL2_9PSEU</name>
<keyword evidence="2" id="KW-1185">Reference proteome</keyword>